<sequence>MGIVFSFHVHKRTEPNRDLQRNKQFTYMLIKCVGEMESFKNLNLHNRREVQRKDPLEAHELHPITDVLPPYQMTDVDCGQPSLPTLQKRFKIQNLQHLLAPSTLVAPALPSHGRRLDAIESRPSSRERTGDGWSPTSEQLNRVLASGARAAGAGRESPRSPLNRESEKLALLGF</sequence>
<reference evidence="2" key="1">
    <citation type="submission" date="2020-05" db="EMBL/GenBank/DDBJ databases">
        <title>WGS assembly of Panicum virgatum.</title>
        <authorList>
            <person name="Lovell J.T."/>
            <person name="Jenkins J."/>
            <person name="Shu S."/>
            <person name="Juenger T.E."/>
            <person name="Schmutz J."/>
        </authorList>
    </citation>
    <scope>NUCLEOTIDE SEQUENCE</scope>
    <source>
        <strain evidence="2">AP13</strain>
    </source>
</reference>
<protein>
    <submittedName>
        <fullName evidence="2">Uncharacterized protein</fullName>
    </submittedName>
</protein>
<dbReference type="EMBL" id="CM029048">
    <property type="protein sequence ID" value="KAG2579519.1"/>
    <property type="molecule type" value="Genomic_DNA"/>
</dbReference>
<dbReference type="Proteomes" id="UP000823388">
    <property type="component" value="Chromosome 6N"/>
</dbReference>
<feature type="compositionally biased region" description="Low complexity" evidence="1">
    <location>
        <begin position="145"/>
        <end position="155"/>
    </location>
</feature>
<accession>A0A8T0R350</accession>
<feature type="compositionally biased region" description="Basic and acidic residues" evidence="1">
    <location>
        <begin position="115"/>
        <end position="130"/>
    </location>
</feature>
<name>A0A8T0R350_PANVG</name>
<feature type="compositionally biased region" description="Basic and acidic residues" evidence="1">
    <location>
        <begin position="156"/>
        <end position="168"/>
    </location>
</feature>
<proteinExistence type="predicted"/>
<evidence type="ECO:0000313" key="3">
    <source>
        <dbReference type="Proteomes" id="UP000823388"/>
    </source>
</evidence>
<gene>
    <name evidence="2" type="ORF">PVAP13_6NG267000</name>
</gene>
<evidence type="ECO:0000313" key="2">
    <source>
        <dbReference type="EMBL" id="KAG2579519.1"/>
    </source>
</evidence>
<feature type="region of interest" description="Disordered" evidence="1">
    <location>
        <begin position="115"/>
        <end position="174"/>
    </location>
</feature>
<dbReference type="AlphaFoldDB" id="A0A8T0R350"/>
<organism evidence="2 3">
    <name type="scientific">Panicum virgatum</name>
    <name type="common">Blackwell switchgrass</name>
    <dbReference type="NCBI Taxonomy" id="38727"/>
    <lineage>
        <taxon>Eukaryota</taxon>
        <taxon>Viridiplantae</taxon>
        <taxon>Streptophyta</taxon>
        <taxon>Embryophyta</taxon>
        <taxon>Tracheophyta</taxon>
        <taxon>Spermatophyta</taxon>
        <taxon>Magnoliopsida</taxon>
        <taxon>Liliopsida</taxon>
        <taxon>Poales</taxon>
        <taxon>Poaceae</taxon>
        <taxon>PACMAD clade</taxon>
        <taxon>Panicoideae</taxon>
        <taxon>Panicodae</taxon>
        <taxon>Paniceae</taxon>
        <taxon>Panicinae</taxon>
        <taxon>Panicum</taxon>
        <taxon>Panicum sect. Hiantes</taxon>
    </lineage>
</organism>
<comment type="caution">
    <text evidence="2">The sequence shown here is derived from an EMBL/GenBank/DDBJ whole genome shotgun (WGS) entry which is preliminary data.</text>
</comment>
<keyword evidence="3" id="KW-1185">Reference proteome</keyword>
<evidence type="ECO:0000256" key="1">
    <source>
        <dbReference type="SAM" id="MobiDB-lite"/>
    </source>
</evidence>